<keyword evidence="4" id="KW-1185">Reference proteome</keyword>
<keyword evidence="1" id="KW-0597">Phosphoprotein</keyword>
<dbReference type="PANTHER" id="PTHR14087">
    <property type="entry name" value="THYMOCYTE NUCLEAR PROTEIN 1"/>
    <property type="match status" value="1"/>
</dbReference>
<evidence type="ECO:0000313" key="4">
    <source>
        <dbReference type="Proteomes" id="UP000254572"/>
    </source>
</evidence>
<evidence type="ECO:0000313" key="3">
    <source>
        <dbReference type="EMBL" id="SUX18597.1"/>
    </source>
</evidence>
<dbReference type="OrthoDB" id="9791347at2"/>
<dbReference type="FunFam" id="3.10.590.10:FF:000003">
    <property type="entry name" value="Thymocyte nuclear protein 1"/>
    <property type="match status" value="1"/>
</dbReference>
<dbReference type="Proteomes" id="UP000254572">
    <property type="component" value="Unassembled WGS sequence"/>
</dbReference>
<dbReference type="RefSeq" id="WP_115610625.1">
    <property type="nucleotide sequence ID" value="NZ_JBHLZC010000001.1"/>
</dbReference>
<dbReference type="InterPro" id="IPR052181">
    <property type="entry name" value="5hmC_binding"/>
</dbReference>
<dbReference type="Pfam" id="PF01878">
    <property type="entry name" value="EVE"/>
    <property type="match status" value="1"/>
</dbReference>
<protein>
    <submittedName>
        <fullName evidence="3">EVE domain</fullName>
    </submittedName>
</protein>
<evidence type="ECO:0000256" key="1">
    <source>
        <dbReference type="ARBA" id="ARBA00022553"/>
    </source>
</evidence>
<dbReference type="InterPro" id="IPR002740">
    <property type="entry name" value="EVE_domain"/>
</dbReference>
<gene>
    <name evidence="3" type="ORF">NCTC13294_00309</name>
</gene>
<reference evidence="3 4" key="1">
    <citation type="submission" date="2018-06" db="EMBL/GenBank/DDBJ databases">
        <authorList>
            <consortium name="Pathogen Informatics"/>
            <person name="Doyle S."/>
        </authorList>
    </citation>
    <scope>NUCLEOTIDE SEQUENCE [LARGE SCALE GENOMIC DNA]</scope>
    <source>
        <strain evidence="3 4">NCTC13294</strain>
    </source>
</reference>
<dbReference type="CDD" id="cd21133">
    <property type="entry name" value="EVE"/>
    <property type="match status" value="1"/>
</dbReference>
<accession>A0A381DYX4</accession>
<feature type="domain" description="EVE" evidence="2">
    <location>
        <begin position="2"/>
        <end position="149"/>
    </location>
</feature>
<dbReference type="EMBL" id="UFUW01000001">
    <property type="protein sequence ID" value="SUX18597.1"/>
    <property type="molecule type" value="Genomic_DNA"/>
</dbReference>
<evidence type="ECO:0000259" key="2">
    <source>
        <dbReference type="Pfam" id="PF01878"/>
    </source>
</evidence>
<dbReference type="PANTHER" id="PTHR14087:SF7">
    <property type="entry name" value="THYMOCYTE NUCLEAR PROTEIN 1"/>
    <property type="match status" value="1"/>
</dbReference>
<dbReference type="InterPro" id="IPR047197">
    <property type="entry name" value="THYN1-like_EVE"/>
</dbReference>
<dbReference type="SUPFAM" id="SSF88697">
    <property type="entry name" value="PUA domain-like"/>
    <property type="match status" value="1"/>
</dbReference>
<dbReference type="InterPro" id="IPR015947">
    <property type="entry name" value="PUA-like_sf"/>
</dbReference>
<sequence>MNYWLMKSEPGNFSLDDLQRRPAQTEPWDGVRNYQARNFMRQMQVGDQAFFYHSNARPSGIVGIVEIVRAAYPDPTQFNPESRYFDAKATVDAPRWDLVEVKFVRAFRRIIALDALKTVPELAGMAVVRKGSRLSVMPVSPVHWQVVLALADAGEGSV</sequence>
<dbReference type="Gene3D" id="3.10.590.10">
    <property type="entry name" value="ph1033 like domains"/>
    <property type="match status" value="1"/>
</dbReference>
<dbReference type="AlphaFoldDB" id="A0A381DYX4"/>
<proteinExistence type="predicted"/>
<organism evidence="3 4">
    <name type="scientific">Cardiobacterium valvarum</name>
    <dbReference type="NCBI Taxonomy" id="194702"/>
    <lineage>
        <taxon>Bacteria</taxon>
        <taxon>Pseudomonadati</taxon>
        <taxon>Pseudomonadota</taxon>
        <taxon>Gammaproteobacteria</taxon>
        <taxon>Cardiobacteriales</taxon>
        <taxon>Cardiobacteriaceae</taxon>
        <taxon>Cardiobacterium</taxon>
    </lineage>
</organism>
<name>A0A381DYX4_9GAMM</name>